<evidence type="ECO:0000259" key="5">
    <source>
        <dbReference type="PROSITE" id="PS51935"/>
    </source>
</evidence>
<dbReference type="EMBL" id="AZFM01000005">
    <property type="protein sequence ID" value="KRL90905.1"/>
    <property type="molecule type" value="Genomic_DNA"/>
</dbReference>
<dbReference type="Proteomes" id="UP000051036">
    <property type="component" value="Unassembled WGS sequence"/>
</dbReference>
<comment type="caution">
    <text evidence="6">The sequence shown here is derived from an EMBL/GenBank/DDBJ whole genome shotgun (WGS) entry which is preliminary data.</text>
</comment>
<dbReference type="InterPro" id="IPR000064">
    <property type="entry name" value="NLP_P60_dom"/>
</dbReference>
<accession>A0A0R1UBY1</accession>
<name>A0A0R1UBY1_9LACO</name>
<organism evidence="6 7">
    <name type="scientific">Lactobacillus kalixensis DSM 16043</name>
    <dbReference type="NCBI Taxonomy" id="1423763"/>
    <lineage>
        <taxon>Bacteria</taxon>
        <taxon>Bacillati</taxon>
        <taxon>Bacillota</taxon>
        <taxon>Bacilli</taxon>
        <taxon>Lactobacillales</taxon>
        <taxon>Lactobacillaceae</taxon>
        <taxon>Lactobacillus</taxon>
    </lineage>
</organism>
<dbReference type="STRING" id="1423763.FC46_GL001515"/>
<protein>
    <submittedName>
        <fullName evidence="6">Cell wall-associated hydrolase</fullName>
    </submittedName>
</protein>
<dbReference type="PATRIC" id="fig|1423763.3.peg.1539"/>
<comment type="similarity">
    <text evidence="1">Belongs to the peptidase C40 family.</text>
</comment>
<dbReference type="PROSITE" id="PS51935">
    <property type="entry name" value="NLPC_P60"/>
    <property type="match status" value="1"/>
</dbReference>
<dbReference type="AlphaFoldDB" id="A0A0R1UBY1"/>
<dbReference type="SUPFAM" id="SSF54001">
    <property type="entry name" value="Cysteine proteinases"/>
    <property type="match status" value="1"/>
</dbReference>
<dbReference type="Gene3D" id="3.90.1720.10">
    <property type="entry name" value="endopeptidase domain like (from Nostoc punctiforme)"/>
    <property type="match status" value="1"/>
</dbReference>
<dbReference type="PANTHER" id="PTHR47053:SF1">
    <property type="entry name" value="MUREIN DD-ENDOPEPTIDASE MEPH-RELATED"/>
    <property type="match status" value="1"/>
</dbReference>
<keyword evidence="4" id="KW-0788">Thiol protease</keyword>
<dbReference type="RefSeq" id="WP_057797554.1">
    <property type="nucleotide sequence ID" value="NZ_AZFM01000005.1"/>
</dbReference>
<dbReference type="GO" id="GO:0006508">
    <property type="term" value="P:proteolysis"/>
    <property type="evidence" value="ECO:0007669"/>
    <property type="project" value="UniProtKB-KW"/>
</dbReference>
<evidence type="ECO:0000313" key="6">
    <source>
        <dbReference type="EMBL" id="KRL90905.1"/>
    </source>
</evidence>
<dbReference type="PANTHER" id="PTHR47053">
    <property type="entry name" value="MUREIN DD-ENDOPEPTIDASE MEPH-RELATED"/>
    <property type="match status" value="1"/>
</dbReference>
<evidence type="ECO:0000256" key="1">
    <source>
        <dbReference type="ARBA" id="ARBA00007074"/>
    </source>
</evidence>
<proteinExistence type="inferred from homology"/>
<dbReference type="InterPro" id="IPR038765">
    <property type="entry name" value="Papain-like_cys_pep_sf"/>
</dbReference>
<sequence length="241" mass="25727">MKLKNSFVKATAAAALTIGGLATVNAVKPSATSHVQAATTQIKVKYVQGYGVNIWNNYEGGRFTGKRAQHGTTWNVLDTKTDSKGNTWYEIGENQWIDGKYAVDASSTAATKTKKKSTQASATASSIISLAKAQVGKPYSWGSAGPSAFDCSGLVQYVYKNAAGIDVTRTTYTQIKQGTSVSMSNLQPGDLLFWGSATSPYHVGIYLGNNQYVHAATPKQGVIVQSLSSYFYPSAAKRVLN</sequence>
<evidence type="ECO:0000256" key="3">
    <source>
        <dbReference type="ARBA" id="ARBA00022801"/>
    </source>
</evidence>
<dbReference type="Pfam" id="PF00877">
    <property type="entry name" value="NLPC_P60"/>
    <property type="match status" value="1"/>
</dbReference>
<feature type="domain" description="NlpC/P60" evidence="5">
    <location>
        <begin position="121"/>
        <end position="241"/>
    </location>
</feature>
<keyword evidence="3 6" id="KW-0378">Hydrolase</keyword>
<dbReference type="OrthoDB" id="1654978at2"/>
<gene>
    <name evidence="6" type="ORF">FC46_GL001515</name>
</gene>
<evidence type="ECO:0000313" key="7">
    <source>
        <dbReference type="Proteomes" id="UP000051036"/>
    </source>
</evidence>
<evidence type="ECO:0000256" key="2">
    <source>
        <dbReference type="ARBA" id="ARBA00022670"/>
    </source>
</evidence>
<reference evidence="6 7" key="1">
    <citation type="journal article" date="2015" name="Genome Announc.">
        <title>Expanding the biotechnology potential of lactobacilli through comparative genomics of 213 strains and associated genera.</title>
        <authorList>
            <person name="Sun Z."/>
            <person name="Harris H.M."/>
            <person name="McCann A."/>
            <person name="Guo C."/>
            <person name="Argimon S."/>
            <person name="Zhang W."/>
            <person name="Yang X."/>
            <person name="Jeffery I.B."/>
            <person name="Cooney J.C."/>
            <person name="Kagawa T.F."/>
            <person name="Liu W."/>
            <person name="Song Y."/>
            <person name="Salvetti E."/>
            <person name="Wrobel A."/>
            <person name="Rasinkangas P."/>
            <person name="Parkhill J."/>
            <person name="Rea M.C."/>
            <person name="O'Sullivan O."/>
            <person name="Ritari J."/>
            <person name="Douillard F.P."/>
            <person name="Paul Ross R."/>
            <person name="Yang R."/>
            <person name="Briner A.E."/>
            <person name="Felis G.E."/>
            <person name="de Vos W.M."/>
            <person name="Barrangou R."/>
            <person name="Klaenhammer T.R."/>
            <person name="Caufield P.W."/>
            <person name="Cui Y."/>
            <person name="Zhang H."/>
            <person name="O'Toole P.W."/>
        </authorList>
    </citation>
    <scope>NUCLEOTIDE SEQUENCE [LARGE SCALE GENOMIC DNA]</scope>
    <source>
        <strain evidence="6 7">DSM 16043</strain>
    </source>
</reference>
<keyword evidence="2" id="KW-0645">Protease</keyword>
<evidence type="ECO:0000256" key="4">
    <source>
        <dbReference type="ARBA" id="ARBA00022807"/>
    </source>
</evidence>
<dbReference type="InterPro" id="IPR051202">
    <property type="entry name" value="Peptidase_C40"/>
</dbReference>
<dbReference type="GO" id="GO:0008234">
    <property type="term" value="F:cysteine-type peptidase activity"/>
    <property type="evidence" value="ECO:0007669"/>
    <property type="project" value="UniProtKB-KW"/>
</dbReference>
<keyword evidence="7" id="KW-1185">Reference proteome</keyword>